<name>A0A917C453_9BACL</name>
<evidence type="ECO:0000313" key="3">
    <source>
        <dbReference type="Proteomes" id="UP000637643"/>
    </source>
</evidence>
<feature type="transmembrane region" description="Helical" evidence="1">
    <location>
        <begin position="137"/>
        <end position="158"/>
    </location>
</feature>
<reference evidence="2" key="2">
    <citation type="submission" date="2020-09" db="EMBL/GenBank/DDBJ databases">
        <authorList>
            <person name="Sun Q."/>
            <person name="Zhou Y."/>
        </authorList>
    </citation>
    <scope>NUCLEOTIDE SEQUENCE</scope>
    <source>
        <strain evidence="2">CGMCC 1.16134</strain>
    </source>
</reference>
<dbReference type="CDD" id="cd21809">
    <property type="entry name" value="ABC-2_lan_permease-like"/>
    <property type="match status" value="1"/>
</dbReference>
<evidence type="ECO:0008006" key="4">
    <source>
        <dbReference type="Google" id="ProtNLM"/>
    </source>
</evidence>
<feature type="transmembrane region" description="Helical" evidence="1">
    <location>
        <begin position="216"/>
        <end position="234"/>
    </location>
</feature>
<reference evidence="2" key="1">
    <citation type="journal article" date="2014" name="Int. J. Syst. Evol. Microbiol.">
        <title>Complete genome sequence of Corynebacterium casei LMG S-19264T (=DSM 44701T), isolated from a smear-ripened cheese.</title>
        <authorList>
            <consortium name="US DOE Joint Genome Institute (JGI-PGF)"/>
            <person name="Walter F."/>
            <person name="Albersmeier A."/>
            <person name="Kalinowski J."/>
            <person name="Ruckert C."/>
        </authorList>
    </citation>
    <scope>NUCLEOTIDE SEQUENCE</scope>
    <source>
        <strain evidence="2">CGMCC 1.16134</strain>
    </source>
</reference>
<sequence length="245" mass="27588">MKRLMSAEWMKVQRLIILLLIGIDLAVVTVLGINSLDNLASFFPPSWDTLYHHMIEFHALFFYPLYVGIFASLLCRYEHIHGGWKQLLTLPIRRTGIYWSKLGMLMLLMGLTQICFVLTYLLAGLRTGVPGQLDGRALLVGIVGGWLSILPFAALQLWISLRLSSFASSLILSVSMVIPNIVLTGLHATIGAWFPFTAAYYVMFPRGTALSPRLDVLPFILILAVTSLFYIWGGRRFLLIRMGRI</sequence>
<accession>A0A917C453</accession>
<proteinExistence type="predicted"/>
<comment type="caution">
    <text evidence="2">The sequence shown here is derived from an EMBL/GenBank/DDBJ whole genome shotgun (WGS) entry which is preliminary data.</text>
</comment>
<gene>
    <name evidence="2" type="ORF">GCM10010912_15300</name>
</gene>
<protein>
    <recommendedName>
        <fullName evidence="4">Lantibiotic ABC transporter permease</fullName>
    </recommendedName>
</protein>
<dbReference type="Pfam" id="PF12730">
    <property type="entry name" value="ABC2_membrane_4"/>
    <property type="match status" value="1"/>
</dbReference>
<dbReference type="AlphaFoldDB" id="A0A917C453"/>
<feature type="transmembrane region" description="Helical" evidence="1">
    <location>
        <begin position="102"/>
        <end position="125"/>
    </location>
</feature>
<keyword evidence="1" id="KW-0472">Membrane</keyword>
<dbReference type="Proteomes" id="UP000637643">
    <property type="component" value="Unassembled WGS sequence"/>
</dbReference>
<dbReference type="EMBL" id="BMKR01000005">
    <property type="protein sequence ID" value="GGF71080.1"/>
    <property type="molecule type" value="Genomic_DNA"/>
</dbReference>
<keyword evidence="1" id="KW-1133">Transmembrane helix</keyword>
<evidence type="ECO:0000256" key="1">
    <source>
        <dbReference type="SAM" id="Phobius"/>
    </source>
</evidence>
<feature type="transmembrane region" description="Helical" evidence="1">
    <location>
        <begin position="53"/>
        <end position="75"/>
    </location>
</feature>
<keyword evidence="1" id="KW-0812">Transmembrane</keyword>
<dbReference type="RefSeq" id="WP_189023526.1">
    <property type="nucleotide sequence ID" value="NZ_BMKR01000005.1"/>
</dbReference>
<organism evidence="2 3">
    <name type="scientific">Paenibacillus albidus</name>
    <dbReference type="NCBI Taxonomy" id="2041023"/>
    <lineage>
        <taxon>Bacteria</taxon>
        <taxon>Bacillati</taxon>
        <taxon>Bacillota</taxon>
        <taxon>Bacilli</taxon>
        <taxon>Bacillales</taxon>
        <taxon>Paenibacillaceae</taxon>
        <taxon>Paenibacillus</taxon>
    </lineage>
</organism>
<keyword evidence="3" id="KW-1185">Reference proteome</keyword>
<feature type="transmembrane region" description="Helical" evidence="1">
    <location>
        <begin position="170"/>
        <end position="196"/>
    </location>
</feature>
<feature type="transmembrane region" description="Helical" evidence="1">
    <location>
        <begin position="12"/>
        <end position="33"/>
    </location>
</feature>
<evidence type="ECO:0000313" key="2">
    <source>
        <dbReference type="EMBL" id="GGF71080.1"/>
    </source>
</evidence>